<gene>
    <name evidence="1" type="ORF">H6H04_04480</name>
</gene>
<accession>A0ABR6XYP6</accession>
<name>A0ABR6XYP6_9FLAO</name>
<reference evidence="1 2" key="1">
    <citation type="submission" date="2020-08" db="EMBL/GenBank/DDBJ databases">
        <title>Winogradskyella ouciana sp. nov., isolated from the hadal seawater of the Mariana Trench.</title>
        <authorList>
            <person name="He X."/>
        </authorList>
    </citation>
    <scope>NUCLEOTIDE SEQUENCE [LARGE SCALE GENOMIC DNA]</scope>
    <source>
        <strain evidence="1 2">KCTC 22026</strain>
    </source>
</reference>
<comment type="caution">
    <text evidence="1">The sequence shown here is derived from an EMBL/GenBank/DDBJ whole genome shotgun (WGS) entry which is preliminary data.</text>
</comment>
<dbReference type="EMBL" id="JACOME010000001">
    <property type="protein sequence ID" value="MBC3845623.1"/>
    <property type="molecule type" value="Genomic_DNA"/>
</dbReference>
<dbReference type="RefSeq" id="WP_186844729.1">
    <property type="nucleotide sequence ID" value="NZ_JACOME010000001.1"/>
</dbReference>
<sequence>MKIGLYVLSIVCLLLIGCGDEKDSTPLVETTNKNQKPAITSKAIEDFDYTDYALSPESEEALANWEKYQELAIQIGYLKKADLSFFNGEIEDLKKFIDQFKTETPKQLLTNSIISRTAILETMLLKLNENLTLENIDDKLKLLSVRELLVAFSNLNYQINKKLESDIFNEIQPE</sequence>
<dbReference type="Proteomes" id="UP000607435">
    <property type="component" value="Unassembled WGS sequence"/>
</dbReference>
<dbReference type="PROSITE" id="PS51257">
    <property type="entry name" value="PROKAR_LIPOPROTEIN"/>
    <property type="match status" value="1"/>
</dbReference>
<protein>
    <recommendedName>
        <fullName evidence="3">Lipoprotein</fullName>
    </recommendedName>
</protein>
<organism evidence="1 2">
    <name type="scientific">Winogradskyella echinorum</name>
    <dbReference type="NCBI Taxonomy" id="538189"/>
    <lineage>
        <taxon>Bacteria</taxon>
        <taxon>Pseudomonadati</taxon>
        <taxon>Bacteroidota</taxon>
        <taxon>Flavobacteriia</taxon>
        <taxon>Flavobacteriales</taxon>
        <taxon>Flavobacteriaceae</taxon>
        <taxon>Winogradskyella</taxon>
    </lineage>
</organism>
<proteinExistence type="predicted"/>
<evidence type="ECO:0000313" key="1">
    <source>
        <dbReference type="EMBL" id="MBC3845623.1"/>
    </source>
</evidence>
<evidence type="ECO:0008006" key="3">
    <source>
        <dbReference type="Google" id="ProtNLM"/>
    </source>
</evidence>
<evidence type="ECO:0000313" key="2">
    <source>
        <dbReference type="Proteomes" id="UP000607435"/>
    </source>
</evidence>
<keyword evidence="2" id="KW-1185">Reference proteome</keyword>